<name>A0AAN4YY83_9BILA</name>
<organism evidence="5 6">
    <name type="scientific">Pristionchus mayeri</name>
    <dbReference type="NCBI Taxonomy" id="1317129"/>
    <lineage>
        <taxon>Eukaryota</taxon>
        <taxon>Metazoa</taxon>
        <taxon>Ecdysozoa</taxon>
        <taxon>Nematoda</taxon>
        <taxon>Chromadorea</taxon>
        <taxon>Rhabditida</taxon>
        <taxon>Rhabditina</taxon>
        <taxon>Diplogasteromorpha</taxon>
        <taxon>Diplogasteroidea</taxon>
        <taxon>Neodiplogasteridae</taxon>
        <taxon>Pristionchus</taxon>
    </lineage>
</organism>
<dbReference type="GO" id="GO:0005787">
    <property type="term" value="C:signal peptidase complex"/>
    <property type="evidence" value="ECO:0007669"/>
    <property type="project" value="TreeGrafter"/>
</dbReference>
<evidence type="ECO:0000313" key="5">
    <source>
        <dbReference type="EMBL" id="GMR30638.1"/>
    </source>
</evidence>
<evidence type="ECO:0000256" key="1">
    <source>
        <dbReference type="ARBA" id="ARBA00004648"/>
    </source>
</evidence>
<keyword evidence="6" id="KW-1185">Reference proteome</keyword>
<sequence>LAMVGSSALMPWKGFFIFTGTSAPITVVISGSMEPAFFRGDIVVLIKDEYDLGDTSPSTRYKTRRYPSSIELSRY</sequence>
<dbReference type="PANTHER" id="PTHR10806">
    <property type="entry name" value="SIGNAL PEPTIDASE COMPLEX CATALYTIC SUBUNIT SEC11"/>
    <property type="match status" value="1"/>
</dbReference>
<protein>
    <recommendedName>
        <fullName evidence="2">Signal peptidase complex catalytic subunit SEC11</fullName>
    </recommendedName>
    <alternativeName>
        <fullName evidence="3">Signal peptidase complex catalytic subunit sec11</fullName>
    </alternativeName>
</protein>
<evidence type="ECO:0000313" key="6">
    <source>
        <dbReference type="Proteomes" id="UP001328107"/>
    </source>
</evidence>
<dbReference type="EMBL" id="BTRK01000001">
    <property type="protein sequence ID" value="GMR30638.1"/>
    <property type="molecule type" value="Genomic_DNA"/>
</dbReference>
<dbReference type="InterPro" id="IPR001733">
    <property type="entry name" value="Peptidase_S26B"/>
</dbReference>
<gene>
    <name evidence="5" type="ORF">PMAYCL1PPCAC_00833</name>
</gene>
<evidence type="ECO:0000256" key="2">
    <source>
        <dbReference type="ARBA" id="ARBA00019685"/>
    </source>
</evidence>
<feature type="non-terminal residue" evidence="5">
    <location>
        <position position="75"/>
    </location>
</feature>
<proteinExistence type="predicted"/>
<dbReference type="PANTHER" id="PTHR10806:SF6">
    <property type="entry name" value="SIGNAL PEPTIDASE COMPLEX CATALYTIC SUBUNIT SEC11"/>
    <property type="match status" value="1"/>
</dbReference>
<dbReference type="Proteomes" id="UP001328107">
    <property type="component" value="Unassembled WGS sequence"/>
</dbReference>
<reference evidence="6" key="1">
    <citation type="submission" date="2022-10" db="EMBL/GenBank/DDBJ databases">
        <title>Genome assembly of Pristionchus species.</title>
        <authorList>
            <person name="Yoshida K."/>
            <person name="Sommer R.J."/>
        </authorList>
    </citation>
    <scope>NUCLEOTIDE SEQUENCE [LARGE SCALE GENOMIC DNA]</scope>
    <source>
        <strain evidence="6">RS5460</strain>
    </source>
</reference>
<accession>A0AAN4YY83</accession>
<evidence type="ECO:0000256" key="4">
    <source>
        <dbReference type="ARBA" id="ARBA00045533"/>
    </source>
</evidence>
<dbReference type="GO" id="GO:0008233">
    <property type="term" value="F:peptidase activity"/>
    <property type="evidence" value="ECO:0007669"/>
    <property type="project" value="InterPro"/>
</dbReference>
<feature type="non-terminal residue" evidence="5">
    <location>
        <position position="1"/>
    </location>
</feature>
<comment type="caution">
    <text evidence="5">The sequence shown here is derived from an EMBL/GenBank/DDBJ whole genome shotgun (WGS) entry which is preliminary data.</text>
</comment>
<evidence type="ECO:0000256" key="3">
    <source>
        <dbReference type="ARBA" id="ARBA00021755"/>
    </source>
</evidence>
<dbReference type="AlphaFoldDB" id="A0AAN4YY83"/>
<comment type="subcellular location">
    <subcellularLocation>
        <location evidence="1">Endoplasmic reticulum membrane</location>
        <topology evidence="1">Single-pass type II membrane protein</topology>
    </subcellularLocation>
</comment>
<dbReference type="GO" id="GO:0006465">
    <property type="term" value="P:signal peptide processing"/>
    <property type="evidence" value="ECO:0007669"/>
    <property type="project" value="InterPro"/>
</dbReference>
<comment type="function">
    <text evidence="4">Catalytic component of the signal peptidase complex (SPC) which catalyzes the cleavage of N-terminal signal sequences from nascent proteins as they are translocated into the lumen of the endoplasmic reticulum. Specifically cleaves N-terminal signal peptides that contain a hydrophobic alpha-helix (h-region) shorter than 18-20 amino acids.</text>
</comment>